<dbReference type="PROSITE" id="PS51318">
    <property type="entry name" value="TAT"/>
    <property type="match status" value="1"/>
</dbReference>
<feature type="signal peptide" evidence="1">
    <location>
        <begin position="1"/>
        <end position="27"/>
    </location>
</feature>
<organism evidence="2 3">
    <name type="scientific">Lentzea albidocapillata</name>
    <dbReference type="NCBI Taxonomy" id="40571"/>
    <lineage>
        <taxon>Bacteria</taxon>
        <taxon>Bacillati</taxon>
        <taxon>Actinomycetota</taxon>
        <taxon>Actinomycetes</taxon>
        <taxon>Pseudonocardiales</taxon>
        <taxon>Pseudonocardiaceae</taxon>
        <taxon>Lentzea</taxon>
    </lineage>
</organism>
<sequence length="194" mass="21732">MSNRTRVLTALALALAATFAAVPAANATHQGSPTTQQLVEHCVWANSCKFKPSGGMQIFNGPRQFAGSSTNCTDFNQTRVIRYEATTGTKNTFGVEISGGVKLGQIYEASIKASFQREWSWSETQADEIRQEVGPRSRVDIYVSKQQARVAGTWEMQFEDRWYGHYYWYVDGQVEGQTRGQPWDMQAEQRGANC</sequence>
<keyword evidence="1" id="KW-0732">Signal</keyword>
<keyword evidence="3" id="KW-1185">Reference proteome</keyword>
<dbReference type="eggNOG" id="ENOG5033TUR">
    <property type="taxonomic scope" value="Bacteria"/>
</dbReference>
<name>A0A1W2FJQ6_9PSEU</name>
<dbReference type="AlphaFoldDB" id="A0A1W2FJQ6"/>
<dbReference type="EMBL" id="FWYC01000016">
    <property type="protein sequence ID" value="SMD22023.1"/>
    <property type="molecule type" value="Genomic_DNA"/>
</dbReference>
<dbReference type="RefSeq" id="WP_051771284.1">
    <property type="nucleotide sequence ID" value="NZ_FWYC01000016.1"/>
</dbReference>
<reference evidence="3" key="1">
    <citation type="submission" date="2017-04" db="EMBL/GenBank/DDBJ databases">
        <authorList>
            <person name="Varghese N."/>
            <person name="Submissions S."/>
        </authorList>
    </citation>
    <scope>NUCLEOTIDE SEQUENCE [LARGE SCALE GENOMIC DNA]</scope>
    <source>
        <strain evidence="3">DSM 44073</strain>
    </source>
</reference>
<accession>A0A1W2FJQ6</accession>
<evidence type="ECO:0000256" key="1">
    <source>
        <dbReference type="SAM" id="SignalP"/>
    </source>
</evidence>
<protein>
    <submittedName>
        <fullName evidence="2">Uncharacterized protein</fullName>
    </submittedName>
</protein>
<gene>
    <name evidence="2" type="ORF">SAMN05660733_06555</name>
</gene>
<dbReference type="Proteomes" id="UP000192840">
    <property type="component" value="Unassembled WGS sequence"/>
</dbReference>
<feature type="chain" id="PRO_5038661814" evidence="1">
    <location>
        <begin position="28"/>
        <end position="194"/>
    </location>
</feature>
<proteinExistence type="predicted"/>
<dbReference type="SUPFAM" id="SSF56973">
    <property type="entry name" value="Aerolisin/ETX pore-forming domain"/>
    <property type="match status" value="1"/>
</dbReference>
<dbReference type="Gene3D" id="2.170.15.10">
    <property type="entry name" value="Proaerolysin, chain A, domain 3"/>
    <property type="match status" value="1"/>
</dbReference>
<dbReference type="STRING" id="40571.SAMN05660733_06555"/>
<evidence type="ECO:0000313" key="3">
    <source>
        <dbReference type="Proteomes" id="UP000192840"/>
    </source>
</evidence>
<evidence type="ECO:0000313" key="2">
    <source>
        <dbReference type="EMBL" id="SMD22023.1"/>
    </source>
</evidence>
<dbReference type="InterPro" id="IPR006311">
    <property type="entry name" value="TAT_signal"/>
</dbReference>